<dbReference type="AlphaFoldDB" id="A0AAE0ICV8"/>
<evidence type="ECO:0000313" key="7">
    <source>
        <dbReference type="Proteomes" id="UP001283341"/>
    </source>
</evidence>
<evidence type="ECO:0000256" key="3">
    <source>
        <dbReference type="ARBA" id="ARBA00022989"/>
    </source>
</evidence>
<dbReference type="Gene3D" id="1.20.58.340">
    <property type="entry name" value="Magnesium transport protein CorA, transmembrane region"/>
    <property type="match status" value="1"/>
</dbReference>
<comment type="caution">
    <text evidence="6">The sequence shown here is derived from an EMBL/GenBank/DDBJ whole genome shotgun (WGS) entry which is preliminary data.</text>
</comment>
<keyword evidence="7" id="KW-1185">Reference proteome</keyword>
<name>A0AAE0ICV8_9PEZI</name>
<evidence type="ECO:0000256" key="2">
    <source>
        <dbReference type="ARBA" id="ARBA00022692"/>
    </source>
</evidence>
<comment type="subcellular location">
    <subcellularLocation>
        <location evidence="1">Membrane</location>
        <topology evidence="1">Multi-pass membrane protein</topology>
    </subcellularLocation>
</comment>
<reference evidence="6" key="2">
    <citation type="submission" date="2023-06" db="EMBL/GenBank/DDBJ databases">
        <authorList>
            <consortium name="Lawrence Berkeley National Laboratory"/>
            <person name="Haridas S."/>
            <person name="Hensen N."/>
            <person name="Bonometti L."/>
            <person name="Westerberg I."/>
            <person name="Brannstrom I.O."/>
            <person name="Guillou S."/>
            <person name="Cros-Aarteil S."/>
            <person name="Calhoun S."/>
            <person name="Kuo A."/>
            <person name="Mondo S."/>
            <person name="Pangilinan J."/>
            <person name="Riley R."/>
            <person name="Labutti K."/>
            <person name="Andreopoulos B."/>
            <person name="Lipzen A."/>
            <person name="Chen C."/>
            <person name="Yanf M."/>
            <person name="Daum C."/>
            <person name="Ng V."/>
            <person name="Clum A."/>
            <person name="Steindorff A."/>
            <person name="Ohm R."/>
            <person name="Martin F."/>
            <person name="Silar P."/>
            <person name="Natvig D."/>
            <person name="Lalanne C."/>
            <person name="Gautier V."/>
            <person name="Ament-Velasquez S.L."/>
            <person name="Kruys A."/>
            <person name="Hutchinson M.I."/>
            <person name="Powell A.J."/>
            <person name="Barry K."/>
            <person name="Miller A.N."/>
            <person name="Grigoriev I.V."/>
            <person name="Debuchy R."/>
            <person name="Gladieux P."/>
            <person name="Thoren M.H."/>
            <person name="Johannesson H."/>
        </authorList>
    </citation>
    <scope>NUCLEOTIDE SEQUENCE</scope>
    <source>
        <strain evidence="6">CBS 118394</strain>
    </source>
</reference>
<reference evidence="6" key="1">
    <citation type="journal article" date="2023" name="Mol. Phylogenet. Evol.">
        <title>Genome-scale phylogeny and comparative genomics of the fungal order Sordariales.</title>
        <authorList>
            <person name="Hensen N."/>
            <person name="Bonometti L."/>
            <person name="Westerberg I."/>
            <person name="Brannstrom I.O."/>
            <person name="Guillou S."/>
            <person name="Cros-Aarteil S."/>
            <person name="Calhoun S."/>
            <person name="Haridas S."/>
            <person name="Kuo A."/>
            <person name="Mondo S."/>
            <person name="Pangilinan J."/>
            <person name="Riley R."/>
            <person name="LaButti K."/>
            <person name="Andreopoulos B."/>
            <person name="Lipzen A."/>
            <person name="Chen C."/>
            <person name="Yan M."/>
            <person name="Daum C."/>
            <person name="Ng V."/>
            <person name="Clum A."/>
            <person name="Steindorff A."/>
            <person name="Ohm R.A."/>
            <person name="Martin F."/>
            <person name="Silar P."/>
            <person name="Natvig D.O."/>
            <person name="Lalanne C."/>
            <person name="Gautier V."/>
            <person name="Ament-Velasquez S.L."/>
            <person name="Kruys A."/>
            <person name="Hutchinson M.I."/>
            <person name="Powell A.J."/>
            <person name="Barry K."/>
            <person name="Miller A.N."/>
            <person name="Grigoriev I.V."/>
            <person name="Debuchy R."/>
            <person name="Gladieux P."/>
            <person name="Hiltunen Thoren M."/>
            <person name="Johannesson H."/>
        </authorList>
    </citation>
    <scope>NUCLEOTIDE SEQUENCE</scope>
    <source>
        <strain evidence="6">CBS 118394</strain>
    </source>
</reference>
<dbReference type="Pfam" id="PF01544">
    <property type="entry name" value="CorA"/>
    <property type="match status" value="1"/>
</dbReference>
<evidence type="ECO:0000256" key="4">
    <source>
        <dbReference type="ARBA" id="ARBA00023136"/>
    </source>
</evidence>
<dbReference type="GO" id="GO:0016020">
    <property type="term" value="C:membrane"/>
    <property type="evidence" value="ECO:0007669"/>
    <property type="project" value="UniProtKB-SubCell"/>
</dbReference>
<organism evidence="6 7">
    <name type="scientific">Apodospora peruviana</name>
    <dbReference type="NCBI Taxonomy" id="516989"/>
    <lineage>
        <taxon>Eukaryota</taxon>
        <taxon>Fungi</taxon>
        <taxon>Dikarya</taxon>
        <taxon>Ascomycota</taxon>
        <taxon>Pezizomycotina</taxon>
        <taxon>Sordariomycetes</taxon>
        <taxon>Sordariomycetidae</taxon>
        <taxon>Sordariales</taxon>
        <taxon>Lasiosphaeriaceae</taxon>
        <taxon>Apodospora</taxon>
    </lineage>
</organism>
<dbReference type="EMBL" id="JAUEDM010000003">
    <property type="protein sequence ID" value="KAK3322643.1"/>
    <property type="molecule type" value="Genomic_DNA"/>
</dbReference>
<evidence type="ECO:0000256" key="1">
    <source>
        <dbReference type="ARBA" id="ARBA00004141"/>
    </source>
</evidence>
<proteinExistence type="predicted"/>
<dbReference type="InterPro" id="IPR002523">
    <property type="entry name" value="MgTranspt_CorA/ZnTranspt_ZntB"/>
</dbReference>
<gene>
    <name evidence="6" type="ORF">B0H66DRAFT_211550</name>
</gene>
<evidence type="ECO:0000256" key="5">
    <source>
        <dbReference type="SAM" id="Phobius"/>
    </source>
</evidence>
<dbReference type="Proteomes" id="UP001283341">
    <property type="component" value="Unassembled WGS sequence"/>
</dbReference>
<feature type="transmembrane region" description="Helical" evidence="5">
    <location>
        <begin position="102"/>
        <end position="122"/>
    </location>
</feature>
<keyword evidence="2 5" id="KW-0812">Transmembrane</keyword>
<protein>
    <submittedName>
        <fullName evidence="6">Uncharacterized protein</fullName>
    </submittedName>
</protein>
<dbReference type="InterPro" id="IPR045863">
    <property type="entry name" value="CorA_TM1_TM2"/>
</dbReference>
<keyword evidence="4 5" id="KW-0472">Membrane</keyword>
<feature type="transmembrane region" description="Helical" evidence="5">
    <location>
        <begin position="66"/>
        <end position="87"/>
    </location>
</feature>
<accession>A0AAE0ICV8</accession>
<dbReference type="SUPFAM" id="SSF144083">
    <property type="entry name" value="Magnesium transport protein CorA, transmembrane region"/>
    <property type="match status" value="1"/>
</dbReference>
<sequence>MADDFRTVLRHWRLLQSKVGRHLDVLIQLRVLDQQDLAVAQSKIATSQQEIAVNEAKTLRFQSRSVFIFTAITIVFLPLSFFTSYFSMDVASTLSSPYESEMFWKICGPISGTIIVGVFAVARYVSRPVKDDPDEEEMVGGDLKIEPRQRGWLGLSSHLKNRLKMKLS</sequence>
<evidence type="ECO:0000313" key="6">
    <source>
        <dbReference type="EMBL" id="KAK3322643.1"/>
    </source>
</evidence>
<keyword evidence="3 5" id="KW-1133">Transmembrane helix</keyword>